<dbReference type="AlphaFoldDB" id="A0A413EK27"/>
<accession>A0A413EK27</accession>
<gene>
    <name evidence="1" type="ORF">DWV35_19730</name>
</gene>
<dbReference type="EMBL" id="QSBI01000029">
    <property type="protein sequence ID" value="RGX07311.1"/>
    <property type="molecule type" value="Genomic_DNA"/>
</dbReference>
<organism evidence="1 2">
    <name type="scientific">Bacteroides ovatus</name>
    <dbReference type="NCBI Taxonomy" id="28116"/>
    <lineage>
        <taxon>Bacteria</taxon>
        <taxon>Pseudomonadati</taxon>
        <taxon>Bacteroidota</taxon>
        <taxon>Bacteroidia</taxon>
        <taxon>Bacteroidales</taxon>
        <taxon>Bacteroidaceae</taxon>
        <taxon>Bacteroides</taxon>
    </lineage>
</organism>
<dbReference type="Proteomes" id="UP000286031">
    <property type="component" value="Unassembled WGS sequence"/>
</dbReference>
<evidence type="ECO:0000313" key="2">
    <source>
        <dbReference type="Proteomes" id="UP000286031"/>
    </source>
</evidence>
<sequence length="146" mass="16847">METNNRSQREKILRNFISGSEFAAIRISSVVGDQNDIFLCTTATGNLQLIRLGEIGYFRYNSKGRQWEAMLYAGHVLKLKRSVNSQMILNYHPFLTQISQSFILNISYLVLIKENNCVLLPPFNAVENLQITPPFLRKLKEKYPSF</sequence>
<protein>
    <submittedName>
        <fullName evidence="1">LytTR family transcriptional regulator</fullName>
    </submittedName>
</protein>
<reference evidence="1 2" key="1">
    <citation type="submission" date="2018-08" db="EMBL/GenBank/DDBJ databases">
        <title>A genome reference for cultivated species of the human gut microbiota.</title>
        <authorList>
            <person name="Zou Y."/>
            <person name="Xue W."/>
            <person name="Luo G."/>
        </authorList>
    </citation>
    <scope>NUCLEOTIDE SEQUENCE [LARGE SCALE GENOMIC DNA]</scope>
    <source>
        <strain evidence="1 2">AF04-46</strain>
    </source>
</reference>
<comment type="caution">
    <text evidence="1">The sequence shown here is derived from an EMBL/GenBank/DDBJ whole genome shotgun (WGS) entry which is preliminary data.</text>
</comment>
<evidence type="ECO:0000313" key="1">
    <source>
        <dbReference type="EMBL" id="RGX07311.1"/>
    </source>
</evidence>
<name>A0A413EK27_BACOV</name>
<proteinExistence type="predicted"/>
<dbReference type="RefSeq" id="WP_117514068.1">
    <property type="nucleotide sequence ID" value="NZ_JAQCPI010000027.1"/>
</dbReference>